<accession>A0A482SXY6</accession>
<keyword evidence="1" id="KW-0472">Membrane</keyword>
<sequence length="80" mass="8795">MPAISLLFFAVQFLISTVVYYLAKKYDSSSPSLAGGLVFLLGFALILVLDTVIGLFVVQSLIILIYFLRLRFSRNTSASA</sequence>
<evidence type="ECO:0000313" key="2">
    <source>
        <dbReference type="EMBL" id="RYJ08438.1"/>
    </source>
</evidence>
<protein>
    <submittedName>
        <fullName evidence="2">Sporulation control protein</fullName>
    </submittedName>
</protein>
<dbReference type="AlphaFoldDB" id="A0A482SXY6"/>
<dbReference type="EMBL" id="RZHH01000003">
    <property type="protein sequence ID" value="RYJ08438.1"/>
    <property type="molecule type" value="Genomic_DNA"/>
</dbReference>
<organism evidence="2 3">
    <name type="scientific">Halogeometricum borinquense</name>
    <dbReference type="NCBI Taxonomy" id="60847"/>
    <lineage>
        <taxon>Archaea</taxon>
        <taxon>Methanobacteriati</taxon>
        <taxon>Methanobacteriota</taxon>
        <taxon>Stenosarchaea group</taxon>
        <taxon>Halobacteria</taxon>
        <taxon>Halobacteriales</taxon>
        <taxon>Haloferacaceae</taxon>
        <taxon>Halogeometricum</taxon>
    </lineage>
</organism>
<feature type="transmembrane region" description="Helical" evidence="1">
    <location>
        <begin position="35"/>
        <end position="68"/>
    </location>
</feature>
<proteinExistence type="predicted"/>
<evidence type="ECO:0000256" key="1">
    <source>
        <dbReference type="SAM" id="Phobius"/>
    </source>
</evidence>
<name>A0A482SXY6_9EURY</name>
<dbReference type="Proteomes" id="UP000294028">
    <property type="component" value="Unassembled WGS sequence"/>
</dbReference>
<evidence type="ECO:0000313" key="3">
    <source>
        <dbReference type="Proteomes" id="UP000294028"/>
    </source>
</evidence>
<comment type="caution">
    <text evidence="2">The sequence shown here is derived from an EMBL/GenBank/DDBJ whole genome shotgun (WGS) entry which is preliminary data.</text>
</comment>
<feature type="transmembrane region" description="Helical" evidence="1">
    <location>
        <begin position="6"/>
        <end position="23"/>
    </location>
</feature>
<keyword evidence="1" id="KW-1133">Transmembrane helix</keyword>
<reference evidence="2 3" key="1">
    <citation type="submission" date="2018-12" db="EMBL/GenBank/DDBJ databases">
        <title>Genome analysis provides insights into bioremediation potentialities of Halogeometricum borinquense strain N11.</title>
        <authorList>
            <person name="Najjari A."/>
            <person name="Youssef N."/>
            <person name="Fhoula I."/>
            <person name="Ben Dhia O."/>
            <person name="Mahjoubi M."/>
            <person name="Ouzari H.I."/>
            <person name="Cherif A."/>
        </authorList>
    </citation>
    <scope>NUCLEOTIDE SEQUENCE [LARGE SCALE GENOMIC DNA]</scope>
    <source>
        <strain evidence="2 3">N11</strain>
    </source>
</reference>
<gene>
    <name evidence="2" type="ORF">ELS19_18080</name>
</gene>
<keyword evidence="1" id="KW-0812">Transmembrane</keyword>